<reference evidence="2" key="1">
    <citation type="submission" date="2021-02" db="EMBL/GenBank/DDBJ databases">
        <title>Genome-Resolved Metagenomics of a Microbial Community Performing Photosynthetic Biological Nutrient Removal.</title>
        <authorList>
            <person name="Mcdaniel E.A."/>
        </authorList>
    </citation>
    <scope>NUCLEOTIDE SEQUENCE</scope>
    <source>
        <strain evidence="2">UWPOB_OBS1</strain>
    </source>
</reference>
<evidence type="ECO:0000313" key="3">
    <source>
        <dbReference type="Proteomes" id="UP000664277"/>
    </source>
</evidence>
<protein>
    <submittedName>
        <fullName evidence="2">Uncharacterized protein</fullName>
    </submittedName>
</protein>
<sequence length="183" mass="20437">MYWKVQKIGPEQLIKAYGVHILLGVSVIINGVLFLTMPKGNKVSSETKQTIDAFVRDVTMHLLDSSYINCEKNVMELRKELAPNVFAAMARSKMVPGTNSELIGLIRDMSERKQVCAVRVDKVTTGDPDNRGMIPVEVQGVCALHSSQDTGETNFRFRYLIGQHAETKAFLIADFHDETPVQP</sequence>
<evidence type="ECO:0000256" key="1">
    <source>
        <dbReference type="SAM" id="Phobius"/>
    </source>
</evidence>
<proteinExistence type="predicted"/>
<accession>A0A8J7TJR9</accession>
<dbReference type="EMBL" id="JAFLCK010000001">
    <property type="protein sequence ID" value="MBN8658915.1"/>
    <property type="molecule type" value="Genomic_DNA"/>
</dbReference>
<gene>
    <name evidence="2" type="ORF">J0M35_01020</name>
</gene>
<dbReference type="Proteomes" id="UP000664277">
    <property type="component" value="Unassembled WGS sequence"/>
</dbReference>
<keyword evidence="1" id="KW-0812">Transmembrane</keyword>
<feature type="transmembrane region" description="Helical" evidence="1">
    <location>
        <begin position="16"/>
        <end position="35"/>
    </location>
</feature>
<keyword evidence="1" id="KW-0472">Membrane</keyword>
<organism evidence="2 3">
    <name type="scientific">Candidatus Obscuribacter phosphatis</name>
    <dbReference type="NCBI Taxonomy" id="1906157"/>
    <lineage>
        <taxon>Bacteria</taxon>
        <taxon>Bacillati</taxon>
        <taxon>Candidatus Melainabacteria</taxon>
        <taxon>Candidatus Obscuribacterales</taxon>
        <taxon>Candidatus Obscuribacteraceae</taxon>
        <taxon>Candidatus Obscuribacter</taxon>
    </lineage>
</organism>
<comment type="caution">
    <text evidence="2">The sequence shown here is derived from an EMBL/GenBank/DDBJ whole genome shotgun (WGS) entry which is preliminary data.</text>
</comment>
<evidence type="ECO:0000313" key="2">
    <source>
        <dbReference type="EMBL" id="MBN8658915.1"/>
    </source>
</evidence>
<dbReference type="AlphaFoldDB" id="A0A8J7TJR9"/>
<keyword evidence="1" id="KW-1133">Transmembrane helix</keyword>
<name>A0A8J7TJR9_9BACT</name>